<keyword evidence="1" id="KW-0472">Membrane</keyword>
<name>A0ABS2F1X0_9ACTN</name>
<keyword evidence="1" id="KW-1133">Transmembrane helix</keyword>
<gene>
    <name evidence="2" type="ORF">H9X80_04585</name>
</gene>
<dbReference type="RefSeq" id="WP_204793165.1">
    <property type="nucleotide sequence ID" value="NZ_JACSNQ010000006.1"/>
</dbReference>
<feature type="transmembrane region" description="Helical" evidence="1">
    <location>
        <begin position="36"/>
        <end position="57"/>
    </location>
</feature>
<dbReference type="Proteomes" id="UP000712527">
    <property type="component" value="Unassembled WGS sequence"/>
</dbReference>
<evidence type="ECO:0000313" key="2">
    <source>
        <dbReference type="EMBL" id="MBM6774820.1"/>
    </source>
</evidence>
<sequence length="109" mass="12292">MSIALRVSLIVCSLLILFFVMRRIRKSGLEITDSIFWLLISAALIVIAVFPQIAYWAADLLGFDAAVNFVFCCGIIVLLVRTFAQDQKICQLKKKLITLTQDEALRGRE</sequence>
<protein>
    <submittedName>
        <fullName evidence="2">DUF2304 domain-containing protein</fullName>
    </submittedName>
</protein>
<evidence type="ECO:0000313" key="3">
    <source>
        <dbReference type="Proteomes" id="UP000712527"/>
    </source>
</evidence>
<accession>A0ABS2F1X0</accession>
<proteinExistence type="predicted"/>
<comment type="caution">
    <text evidence="2">The sequence shown here is derived from an EMBL/GenBank/DDBJ whole genome shotgun (WGS) entry which is preliminary data.</text>
</comment>
<evidence type="ECO:0000256" key="1">
    <source>
        <dbReference type="SAM" id="Phobius"/>
    </source>
</evidence>
<organism evidence="2 3">
    <name type="scientific">Olsenella profusa</name>
    <dbReference type="NCBI Taxonomy" id="138595"/>
    <lineage>
        <taxon>Bacteria</taxon>
        <taxon>Bacillati</taxon>
        <taxon>Actinomycetota</taxon>
        <taxon>Coriobacteriia</taxon>
        <taxon>Coriobacteriales</taxon>
        <taxon>Atopobiaceae</taxon>
        <taxon>Olsenella</taxon>
    </lineage>
</organism>
<dbReference type="InterPro" id="IPR019277">
    <property type="entry name" value="DUF2304"/>
</dbReference>
<reference evidence="2 3" key="1">
    <citation type="journal article" date="2021" name="Sci. Rep.">
        <title>The distribution of antibiotic resistance genes in chicken gut microbiota commensals.</title>
        <authorList>
            <person name="Juricova H."/>
            <person name="Matiasovicova J."/>
            <person name="Kubasova T."/>
            <person name="Cejkova D."/>
            <person name="Rychlik I."/>
        </authorList>
    </citation>
    <scope>NUCLEOTIDE SEQUENCE [LARGE SCALE GENOMIC DNA]</scope>
    <source>
        <strain evidence="2 3">An794</strain>
    </source>
</reference>
<feature type="transmembrane region" description="Helical" evidence="1">
    <location>
        <begin position="6"/>
        <end position="24"/>
    </location>
</feature>
<keyword evidence="1" id="KW-0812">Transmembrane</keyword>
<dbReference type="EMBL" id="JACSNQ010000006">
    <property type="protein sequence ID" value="MBM6774820.1"/>
    <property type="molecule type" value="Genomic_DNA"/>
</dbReference>
<dbReference type="Pfam" id="PF10066">
    <property type="entry name" value="DUF2304"/>
    <property type="match status" value="1"/>
</dbReference>
<keyword evidence="3" id="KW-1185">Reference proteome</keyword>
<feature type="transmembrane region" description="Helical" evidence="1">
    <location>
        <begin position="63"/>
        <end position="84"/>
    </location>
</feature>